<dbReference type="PATRIC" id="fig|1698271.3.peg.1584"/>
<reference evidence="2 3" key="1">
    <citation type="journal article" date="2016" name="Sci. Rep.">
        <title>Metabolic traits of an uncultured archaeal lineage -MSBL1- from brine pools of the Red Sea.</title>
        <authorList>
            <person name="Mwirichia R."/>
            <person name="Alam I."/>
            <person name="Rashid M."/>
            <person name="Vinu M."/>
            <person name="Ba-Alawi W."/>
            <person name="Anthony Kamau A."/>
            <person name="Kamanda Ngugi D."/>
            <person name="Goker M."/>
            <person name="Klenk H.P."/>
            <person name="Bajic V."/>
            <person name="Stingl U."/>
        </authorList>
    </citation>
    <scope>NUCLEOTIDE SEQUENCE [LARGE SCALE GENOMIC DNA]</scope>
    <source>
        <strain evidence="2">SCGC-AAA259O05</strain>
    </source>
</reference>
<dbReference type="GO" id="GO:0005506">
    <property type="term" value="F:iron ion binding"/>
    <property type="evidence" value="ECO:0007669"/>
    <property type="project" value="TreeGrafter"/>
</dbReference>
<dbReference type="SUPFAM" id="SSF159127">
    <property type="entry name" value="HupF/HypC-like"/>
    <property type="match status" value="1"/>
</dbReference>
<comment type="caution">
    <text evidence="2">The sequence shown here is derived from an EMBL/GenBank/DDBJ whole genome shotgun (WGS) entry which is preliminary data.</text>
</comment>
<accession>A0A133UZ05</accession>
<comment type="similarity">
    <text evidence="1">Belongs to the HupF/HypC family.</text>
</comment>
<dbReference type="GO" id="GO:0051604">
    <property type="term" value="P:protein maturation"/>
    <property type="evidence" value="ECO:0007669"/>
    <property type="project" value="TreeGrafter"/>
</dbReference>
<evidence type="ECO:0000313" key="2">
    <source>
        <dbReference type="EMBL" id="KXA99413.1"/>
    </source>
</evidence>
<sequence>MCLAVPGEILEMNGNKAKVGFGRAEREVQLNLIENPSKGDYVLVHVGYAIQILSPEKAKEMIESWNEVARARTEEKWKEKD</sequence>
<dbReference type="EMBL" id="LHXV01000090">
    <property type="protein sequence ID" value="KXA99413.1"/>
    <property type="molecule type" value="Genomic_DNA"/>
</dbReference>
<protein>
    <recommendedName>
        <fullName evidence="4">Hydrogenase</fullName>
    </recommendedName>
</protein>
<name>A0A133UZ05_9EURY</name>
<proteinExistence type="inferred from homology"/>
<gene>
    <name evidence="2" type="ORF">AKJ41_05475</name>
</gene>
<evidence type="ECO:0000256" key="1">
    <source>
        <dbReference type="ARBA" id="ARBA00006018"/>
    </source>
</evidence>
<evidence type="ECO:0008006" key="4">
    <source>
        <dbReference type="Google" id="ProtNLM"/>
    </source>
</evidence>
<dbReference type="NCBIfam" id="TIGR00074">
    <property type="entry name" value="hypC_hupF"/>
    <property type="match status" value="1"/>
</dbReference>
<evidence type="ECO:0000313" key="3">
    <source>
        <dbReference type="Proteomes" id="UP000070344"/>
    </source>
</evidence>
<dbReference type="PANTHER" id="PTHR35177:SF2">
    <property type="entry name" value="HYDROGENASE MATURATION FACTOR HYBG"/>
    <property type="match status" value="1"/>
</dbReference>
<dbReference type="Gene3D" id="2.30.30.140">
    <property type="match status" value="1"/>
</dbReference>
<dbReference type="PANTHER" id="PTHR35177">
    <property type="entry name" value="HYDROGENASE MATURATION FACTOR HYBG"/>
    <property type="match status" value="1"/>
</dbReference>
<keyword evidence="3" id="KW-1185">Reference proteome</keyword>
<organism evidence="2 3">
    <name type="scientific">candidate division MSBL1 archaeon SCGC-AAA259O05</name>
    <dbReference type="NCBI Taxonomy" id="1698271"/>
    <lineage>
        <taxon>Archaea</taxon>
        <taxon>Methanobacteriati</taxon>
        <taxon>Methanobacteriota</taxon>
        <taxon>candidate division MSBL1</taxon>
    </lineage>
</organism>
<dbReference type="InterPro" id="IPR001109">
    <property type="entry name" value="Hydrogenase_HupF/HypC"/>
</dbReference>
<dbReference type="Pfam" id="PF01455">
    <property type="entry name" value="HupF_HypC"/>
    <property type="match status" value="1"/>
</dbReference>
<dbReference type="AlphaFoldDB" id="A0A133UZ05"/>
<dbReference type="GO" id="GO:1902670">
    <property type="term" value="F:carbon dioxide binding"/>
    <property type="evidence" value="ECO:0007669"/>
    <property type="project" value="TreeGrafter"/>
</dbReference>
<dbReference type="PRINTS" id="PR00445">
    <property type="entry name" value="HUPFHYPC"/>
</dbReference>
<dbReference type="Proteomes" id="UP000070344">
    <property type="component" value="Unassembled WGS sequence"/>
</dbReference>